<protein>
    <recommendedName>
        <fullName evidence="2">4Fe-4S Wbl-type domain-containing protein</fullName>
    </recommendedName>
</protein>
<feature type="compositionally biased region" description="Basic and acidic residues" evidence="1">
    <location>
        <begin position="20"/>
        <end position="35"/>
    </location>
</feature>
<dbReference type="Proteomes" id="UP000586827">
    <property type="component" value="Unassembled WGS sequence"/>
</dbReference>
<dbReference type="AlphaFoldDB" id="A0A849C983"/>
<evidence type="ECO:0000313" key="4">
    <source>
        <dbReference type="Proteomes" id="UP000586827"/>
    </source>
</evidence>
<feature type="compositionally biased region" description="Pro residues" evidence="1">
    <location>
        <begin position="125"/>
        <end position="135"/>
    </location>
</feature>
<evidence type="ECO:0000313" key="3">
    <source>
        <dbReference type="EMBL" id="NNH69501.1"/>
    </source>
</evidence>
<dbReference type="EMBL" id="JABELX010000003">
    <property type="protein sequence ID" value="NNH69501.1"/>
    <property type="molecule type" value="Genomic_DNA"/>
</dbReference>
<gene>
    <name evidence="3" type="ORF">HLB23_06400</name>
</gene>
<feature type="region of interest" description="Disordered" evidence="1">
    <location>
        <begin position="119"/>
        <end position="138"/>
    </location>
</feature>
<evidence type="ECO:0000256" key="1">
    <source>
        <dbReference type="SAM" id="MobiDB-lite"/>
    </source>
</evidence>
<comment type="caution">
    <text evidence="3">The sequence shown here is derived from an EMBL/GenBank/DDBJ whole genome shotgun (WGS) entry which is preliminary data.</text>
</comment>
<feature type="domain" description="4Fe-4S Wbl-type" evidence="2">
    <location>
        <begin position="29"/>
        <end position="92"/>
    </location>
</feature>
<proteinExistence type="predicted"/>
<dbReference type="InterPro" id="IPR034768">
    <property type="entry name" value="4FE4S_WBL"/>
</dbReference>
<name>A0A849C983_9NOCA</name>
<evidence type="ECO:0000259" key="2">
    <source>
        <dbReference type="PROSITE" id="PS51674"/>
    </source>
</evidence>
<accession>A0A849C983</accession>
<dbReference type="RefSeq" id="WP_157553200.1">
    <property type="nucleotide sequence ID" value="NZ_JABELX010000003.1"/>
</dbReference>
<feature type="region of interest" description="Disordered" evidence="1">
    <location>
        <begin position="1"/>
        <end position="35"/>
    </location>
</feature>
<feature type="compositionally biased region" description="Pro residues" evidence="1">
    <location>
        <begin position="9"/>
        <end position="19"/>
    </location>
</feature>
<dbReference type="PROSITE" id="PS51674">
    <property type="entry name" value="4FE4S_WBL"/>
    <property type="match status" value="1"/>
</dbReference>
<sequence>MTITEFPPQHRPAPAQPSRPEPRAVQRPPCAERPDIWDLDTGTPDVWREAVEACDRCPLRRQCQGLAATLTARGEGPRAMIWAGVGYDSSGNIVQNLDRHRSTPIDRRRPTRIIRTRFGCGAAAPEPPASGPEPTPGQLQRRIILGRSVTRPQEPSGS</sequence>
<keyword evidence="4" id="KW-1185">Reference proteome</keyword>
<organism evidence="3 4">
    <name type="scientific">Nocardia uniformis</name>
    <dbReference type="NCBI Taxonomy" id="53432"/>
    <lineage>
        <taxon>Bacteria</taxon>
        <taxon>Bacillati</taxon>
        <taxon>Actinomycetota</taxon>
        <taxon>Actinomycetes</taxon>
        <taxon>Mycobacteriales</taxon>
        <taxon>Nocardiaceae</taxon>
        <taxon>Nocardia</taxon>
    </lineage>
</organism>
<reference evidence="3 4" key="1">
    <citation type="submission" date="2020-05" db="EMBL/GenBank/DDBJ databases">
        <title>MicrobeNet Type strains.</title>
        <authorList>
            <person name="Nicholson A.C."/>
        </authorList>
    </citation>
    <scope>NUCLEOTIDE SEQUENCE [LARGE SCALE GENOMIC DNA]</scope>
    <source>
        <strain evidence="3 4">JCM 3224</strain>
    </source>
</reference>